<proteinExistence type="predicted"/>
<evidence type="ECO:0000313" key="1">
    <source>
        <dbReference type="EMBL" id="MBQ0936458.1"/>
    </source>
</evidence>
<dbReference type="EMBL" id="JAGQDG010000005">
    <property type="protein sequence ID" value="MBQ0936458.1"/>
    <property type="molecule type" value="Genomic_DNA"/>
</dbReference>
<organism evidence="1 2">
    <name type="scientific">Ideonella paludis</name>
    <dbReference type="NCBI Taxonomy" id="1233411"/>
    <lineage>
        <taxon>Bacteria</taxon>
        <taxon>Pseudomonadati</taxon>
        <taxon>Pseudomonadota</taxon>
        <taxon>Betaproteobacteria</taxon>
        <taxon>Burkholderiales</taxon>
        <taxon>Sphaerotilaceae</taxon>
        <taxon>Ideonella</taxon>
    </lineage>
</organism>
<dbReference type="Proteomes" id="UP000672097">
    <property type="component" value="Unassembled WGS sequence"/>
</dbReference>
<keyword evidence="2" id="KW-1185">Reference proteome</keyword>
<evidence type="ECO:0000313" key="2">
    <source>
        <dbReference type="Proteomes" id="UP000672097"/>
    </source>
</evidence>
<sequence>MTYQPTSLKEVPRETEFLQDLALTPLQEAELSRKYGFVFEQTIDDLSSCEVCVVKGEPSQYFLIVCRGEIPEWKVTIRTSRSAEPIETYVPRMLASFVEAADFDVQDIDHLWSFKQ</sequence>
<dbReference type="RefSeq" id="WP_210809812.1">
    <property type="nucleotide sequence ID" value="NZ_JAGQDG010000005.1"/>
</dbReference>
<name>A0ABS5DZ78_9BURK</name>
<reference evidence="1 2" key="1">
    <citation type="submission" date="2021-04" db="EMBL/GenBank/DDBJ databases">
        <title>The genome sequence of type strain Ideonella paludis KCTC 32238.</title>
        <authorList>
            <person name="Liu Y."/>
        </authorList>
    </citation>
    <scope>NUCLEOTIDE SEQUENCE [LARGE SCALE GENOMIC DNA]</scope>
    <source>
        <strain evidence="1 2">KCTC 32238</strain>
    </source>
</reference>
<protein>
    <submittedName>
        <fullName evidence="1">Uncharacterized protein</fullName>
    </submittedName>
</protein>
<comment type="caution">
    <text evidence="1">The sequence shown here is derived from an EMBL/GenBank/DDBJ whole genome shotgun (WGS) entry which is preliminary data.</text>
</comment>
<accession>A0ABS5DZ78</accession>
<gene>
    <name evidence="1" type="ORF">KAK11_14040</name>
</gene>